<protein>
    <submittedName>
        <fullName evidence="2">Uncharacterized protein</fullName>
    </submittedName>
</protein>
<proteinExistence type="predicted"/>
<evidence type="ECO:0000313" key="3">
    <source>
        <dbReference type="Proteomes" id="UP001148185"/>
    </source>
</evidence>
<accession>A0A9X4BYY2</accession>
<evidence type="ECO:0000256" key="1">
    <source>
        <dbReference type="SAM" id="Phobius"/>
    </source>
</evidence>
<dbReference type="AlphaFoldDB" id="A0A9X4BYY2"/>
<dbReference type="EMBL" id="JAMDHA010000005">
    <property type="protein sequence ID" value="MDD1007177.1"/>
    <property type="molecule type" value="Genomic_DNA"/>
</dbReference>
<reference evidence="2 3" key="1">
    <citation type="submission" date="2022-05" db="EMBL/GenBank/DDBJ databases">
        <title>Novel Pseudomonas spp. Isolated from a Rainbow Trout Aquaculture Facility.</title>
        <authorList>
            <person name="Testerman T."/>
            <person name="Graf J."/>
        </authorList>
    </citation>
    <scope>NUCLEOTIDE SEQUENCE [LARGE SCALE GENOMIC DNA]</scope>
    <source>
        <strain evidence="2 3">ID1042</strain>
    </source>
</reference>
<keyword evidence="1" id="KW-0812">Transmembrane</keyword>
<keyword evidence="3" id="KW-1185">Reference proteome</keyword>
<evidence type="ECO:0000313" key="2">
    <source>
        <dbReference type="EMBL" id="MDD1007177.1"/>
    </source>
</evidence>
<keyword evidence="1" id="KW-0472">Membrane</keyword>
<keyword evidence="1" id="KW-1133">Transmembrane helix</keyword>
<name>A0A9X4BYY2_9PSED</name>
<gene>
    <name evidence="2" type="ORF">M5G27_06750</name>
</gene>
<dbReference type="Proteomes" id="UP001148185">
    <property type="component" value="Unassembled WGS sequence"/>
</dbReference>
<organism evidence="2 3">
    <name type="scientific">Pseudomonas shahriarae</name>
    <dbReference type="NCBI Taxonomy" id="2745512"/>
    <lineage>
        <taxon>Bacteria</taxon>
        <taxon>Pseudomonadati</taxon>
        <taxon>Pseudomonadota</taxon>
        <taxon>Gammaproteobacteria</taxon>
        <taxon>Pseudomonadales</taxon>
        <taxon>Pseudomonadaceae</taxon>
        <taxon>Pseudomonas</taxon>
    </lineage>
</organism>
<sequence>MSNVNADGETLVNEPGSTRGKFLVVCKWIGGLALVCLIGYPAVKALYEPWQPASVDEIRTVIAESACAKKLLADANSSAQAITHRDLKKVTELCLPIDQQSKAFQ</sequence>
<feature type="transmembrane region" description="Helical" evidence="1">
    <location>
        <begin position="22"/>
        <end position="43"/>
    </location>
</feature>
<comment type="caution">
    <text evidence="2">The sequence shown here is derived from an EMBL/GenBank/DDBJ whole genome shotgun (WGS) entry which is preliminary data.</text>
</comment>
<dbReference type="RefSeq" id="WP_273875615.1">
    <property type="nucleotide sequence ID" value="NZ_JAMDHA010000005.1"/>
</dbReference>